<accession>A0ABN9SSP1</accession>
<dbReference type="EMBL" id="CAUYUJ010012991">
    <property type="protein sequence ID" value="CAK0835069.1"/>
    <property type="molecule type" value="Genomic_DNA"/>
</dbReference>
<dbReference type="Proteomes" id="UP001189429">
    <property type="component" value="Unassembled WGS sequence"/>
</dbReference>
<organism evidence="1 2">
    <name type="scientific">Prorocentrum cordatum</name>
    <dbReference type="NCBI Taxonomy" id="2364126"/>
    <lineage>
        <taxon>Eukaryota</taxon>
        <taxon>Sar</taxon>
        <taxon>Alveolata</taxon>
        <taxon>Dinophyceae</taxon>
        <taxon>Prorocentrales</taxon>
        <taxon>Prorocentraceae</taxon>
        <taxon>Prorocentrum</taxon>
    </lineage>
</organism>
<feature type="non-terminal residue" evidence="1">
    <location>
        <position position="103"/>
    </location>
</feature>
<sequence>MPWLHGNRCAPRRSDFEAAAALPGLASLGRVHVFSARTRTRTTSARGPRWRAGLPWAGTRGAKAARGAGREAPRSLVVVLVFLAGPLALKQQQPSAAAPQQLE</sequence>
<gene>
    <name evidence="1" type="ORF">PCOR1329_LOCUS32229</name>
</gene>
<comment type="caution">
    <text evidence="1">The sequence shown here is derived from an EMBL/GenBank/DDBJ whole genome shotgun (WGS) entry which is preliminary data.</text>
</comment>
<protein>
    <submittedName>
        <fullName evidence="1">Uncharacterized protein</fullName>
    </submittedName>
</protein>
<evidence type="ECO:0000313" key="2">
    <source>
        <dbReference type="Proteomes" id="UP001189429"/>
    </source>
</evidence>
<proteinExistence type="predicted"/>
<reference evidence="1" key="1">
    <citation type="submission" date="2023-10" db="EMBL/GenBank/DDBJ databases">
        <authorList>
            <person name="Chen Y."/>
            <person name="Shah S."/>
            <person name="Dougan E. K."/>
            <person name="Thang M."/>
            <person name="Chan C."/>
        </authorList>
    </citation>
    <scope>NUCLEOTIDE SEQUENCE [LARGE SCALE GENOMIC DNA]</scope>
</reference>
<keyword evidence="2" id="KW-1185">Reference proteome</keyword>
<name>A0ABN9SSP1_9DINO</name>
<evidence type="ECO:0000313" key="1">
    <source>
        <dbReference type="EMBL" id="CAK0835069.1"/>
    </source>
</evidence>